<dbReference type="Pfam" id="PF05175">
    <property type="entry name" value="MTS"/>
    <property type="match status" value="1"/>
</dbReference>
<dbReference type="EMBL" id="SSTI01000009">
    <property type="protein sequence ID" value="THG39106.1"/>
    <property type="molecule type" value="Genomic_DNA"/>
</dbReference>
<dbReference type="InterPro" id="IPR029063">
    <property type="entry name" value="SAM-dependent_MTases_sf"/>
</dbReference>
<keyword evidence="1 4" id="KW-0808">Transferase</keyword>
<keyword evidence="1 4" id="KW-0489">Methyltransferase</keyword>
<accession>A0ABY2QFC7</accession>
<gene>
    <name evidence="4" type="ORF">E5988_12695</name>
</gene>
<evidence type="ECO:0000313" key="4">
    <source>
        <dbReference type="EMBL" id="THG39106.1"/>
    </source>
</evidence>
<reference evidence="4 5" key="1">
    <citation type="submission" date="2019-04" db="EMBL/GenBank/DDBJ databases">
        <title>Microbes associate with the intestines of laboratory mice.</title>
        <authorList>
            <person name="Navarre W."/>
            <person name="Wong E."/>
            <person name="Huang K.C."/>
            <person name="Tropini C."/>
            <person name="Ng K."/>
            <person name="Yu B."/>
        </authorList>
    </citation>
    <scope>NUCLEOTIDE SEQUENCE [LARGE SCALE GENOMIC DNA]</scope>
    <source>
        <strain evidence="4 5">NM83_B4-11</strain>
    </source>
</reference>
<dbReference type="InterPro" id="IPR007848">
    <property type="entry name" value="Small_mtfrase_dom"/>
</dbReference>
<feature type="domain" description="Methyltransferase small" evidence="3">
    <location>
        <begin position="153"/>
        <end position="229"/>
    </location>
</feature>
<dbReference type="GO" id="GO:0032259">
    <property type="term" value="P:methylation"/>
    <property type="evidence" value="ECO:0007669"/>
    <property type="project" value="UniProtKB-KW"/>
</dbReference>
<evidence type="ECO:0000259" key="3">
    <source>
        <dbReference type="Pfam" id="PF05175"/>
    </source>
</evidence>
<evidence type="ECO:0000313" key="5">
    <source>
        <dbReference type="Proteomes" id="UP000308038"/>
    </source>
</evidence>
<dbReference type="RefSeq" id="WP_046407674.1">
    <property type="nucleotide sequence ID" value="NZ_SSTI01000009.1"/>
</dbReference>
<name>A0ABY2QFC7_9SPHN</name>
<protein>
    <submittedName>
        <fullName evidence="4">Methyltransferase domain-containing protein</fullName>
    </submittedName>
</protein>
<dbReference type="GO" id="GO:0008168">
    <property type="term" value="F:methyltransferase activity"/>
    <property type="evidence" value="ECO:0007669"/>
    <property type="project" value="UniProtKB-KW"/>
</dbReference>
<dbReference type="SUPFAM" id="SSF53335">
    <property type="entry name" value="S-adenosyl-L-methionine-dependent methyltransferases"/>
    <property type="match status" value="1"/>
</dbReference>
<proteinExistence type="predicted"/>
<comment type="caution">
    <text evidence="4">The sequence shown here is derived from an EMBL/GenBank/DDBJ whole genome shotgun (WGS) entry which is preliminary data.</text>
</comment>
<evidence type="ECO:0000256" key="2">
    <source>
        <dbReference type="ARBA" id="ARBA00022691"/>
    </source>
</evidence>
<sequence length="335" mass="36212">MNLIYVNESAINDQSHSAGVLDDAPRTALLELLEHLRSIHYDFIAPTPASQARVLSRADRQVGTTVADLLGWSLPCRRDDLPHAIVDALDAAGLLTRRRDGLLVAKVRVSNVLGRLFVHSSYPTSERDSVFLGPDSYRFADYISRNLAGLPSDARILDYGAGAGVGGIIAASLHGNATLTLADINPKALSLASVNATFAAIDHRTALAGTPAEVDGRFDLIVTHPPFMIDPDRRAYRDGGDLYGGKLSLDWTLMAIEKLAPGGRFVMHTGVSIVAGRDVVREALREAMPATGYRYDYRLLDPDIFGDELEKEPYAGVDRIAAIGLCVQRDAAAHE</sequence>
<keyword evidence="2" id="KW-0949">S-adenosyl-L-methionine</keyword>
<evidence type="ECO:0000256" key="1">
    <source>
        <dbReference type="ARBA" id="ARBA00022603"/>
    </source>
</evidence>
<dbReference type="Gene3D" id="3.40.50.150">
    <property type="entry name" value="Vaccinia Virus protein VP39"/>
    <property type="match status" value="1"/>
</dbReference>
<organism evidence="4 5">
    <name type="scientific">Sphingomonas olei</name>
    <dbReference type="NCBI Taxonomy" id="1886787"/>
    <lineage>
        <taxon>Bacteria</taxon>
        <taxon>Pseudomonadati</taxon>
        <taxon>Pseudomonadota</taxon>
        <taxon>Alphaproteobacteria</taxon>
        <taxon>Sphingomonadales</taxon>
        <taxon>Sphingomonadaceae</taxon>
        <taxon>Sphingomonas</taxon>
    </lineage>
</organism>
<keyword evidence="5" id="KW-1185">Reference proteome</keyword>
<dbReference type="Proteomes" id="UP000308038">
    <property type="component" value="Unassembled WGS sequence"/>
</dbReference>